<name>A0ABS1JF95_9BACL</name>
<dbReference type="PROSITE" id="PS50075">
    <property type="entry name" value="CARRIER"/>
    <property type="match status" value="1"/>
</dbReference>
<evidence type="ECO:0000313" key="3">
    <source>
        <dbReference type="Proteomes" id="UP000602284"/>
    </source>
</evidence>
<evidence type="ECO:0000313" key="2">
    <source>
        <dbReference type="EMBL" id="MBL0388669.1"/>
    </source>
</evidence>
<reference evidence="2 3" key="1">
    <citation type="submission" date="2021-01" db="EMBL/GenBank/DDBJ databases">
        <title>Tumebacillus sp. strain ITR2 16S ribosomal RNA gene Genome sequencing and assembly.</title>
        <authorList>
            <person name="Kang M."/>
        </authorList>
    </citation>
    <scope>NUCLEOTIDE SEQUENCE [LARGE SCALE GENOMIC DNA]</scope>
    <source>
        <strain evidence="2 3">ITR2</strain>
    </source>
</reference>
<evidence type="ECO:0000259" key="1">
    <source>
        <dbReference type="PROSITE" id="PS50075"/>
    </source>
</evidence>
<keyword evidence="3" id="KW-1185">Reference proteome</keyword>
<dbReference type="Pfam" id="PF00550">
    <property type="entry name" value="PP-binding"/>
    <property type="match status" value="1"/>
</dbReference>
<dbReference type="InterPro" id="IPR009081">
    <property type="entry name" value="PP-bd_ACP"/>
</dbReference>
<organism evidence="2 3">
    <name type="scientific">Tumebacillus amylolyticus</name>
    <dbReference type="NCBI Taxonomy" id="2801339"/>
    <lineage>
        <taxon>Bacteria</taxon>
        <taxon>Bacillati</taxon>
        <taxon>Bacillota</taxon>
        <taxon>Bacilli</taxon>
        <taxon>Bacillales</taxon>
        <taxon>Alicyclobacillaceae</taxon>
        <taxon>Tumebacillus</taxon>
    </lineage>
</organism>
<comment type="caution">
    <text evidence="2">The sequence shown here is derived from an EMBL/GenBank/DDBJ whole genome shotgun (WGS) entry which is preliminary data.</text>
</comment>
<dbReference type="Gene3D" id="1.10.1200.10">
    <property type="entry name" value="ACP-like"/>
    <property type="match status" value="1"/>
</dbReference>
<proteinExistence type="predicted"/>
<protein>
    <submittedName>
        <fullName evidence="2">Acyl carrier protein</fullName>
    </submittedName>
</protein>
<gene>
    <name evidence="2" type="ORF">JJB07_18850</name>
</gene>
<feature type="domain" description="Carrier" evidence="1">
    <location>
        <begin position="1"/>
        <end position="78"/>
    </location>
</feature>
<dbReference type="Proteomes" id="UP000602284">
    <property type="component" value="Unassembled WGS sequence"/>
</dbReference>
<dbReference type="InterPro" id="IPR036736">
    <property type="entry name" value="ACP-like_sf"/>
</dbReference>
<accession>A0ABS1JF95</accession>
<dbReference type="SUPFAM" id="SSF47336">
    <property type="entry name" value="ACP-like"/>
    <property type="match status" value="1"/>
</dbReference>
<dbReference type="EMBL" id="JAEQNB010000006">
    <property type="protein sequence ID" value="MBL0388669.1"/>
    <property type="molecule type" value="Genomic_DNA"/>
</dbReference>
<sequence>MEEQIRSFIKSNLVVFAGDAVFTDDDNIFELGYVNSLFAMQMLSYIENEFALTVDNDDLVISNFATVTNIATLIRKIQGSQSA</sequence>